<evidence type="ECO:0000256" key="3">
    <source>
        <dbReference type="ARBA" id="ARBA00022840"/>
    </source>
</evidence>
<comment type="similarity">
    <text evidence="5">Belongs to the glutamate--cysteine ligase type 2 family. YbdK subfamily.</text>
</comment>
<reference evidence="6" key="1">
    <citation type="submission" date="2022-10" db="EMBL/GenBank/DDBJ databases">
        <title>The WGS of Solirubrobacter phytolaccae KCTC 29190.</title>
        <authorList>
            <person name="Jiang Z."/>
        </authorList>
    </citation>
    <scope>NUCLEOTIDE SEQUENCE</scope>
    <source>
        <strain evidence="6">KCTC 29190</strain>
    </source>
</reference>
<evidence type="ECO:0000313" key="7">
    <source>
        <dbReference type="Proteomes" id="UP001147653"/>
    </source>
</evidence>
<dbReference type="GO" id="GO:0005524">
    <property type="term" value="F:ATP binding"/>
    <property type="evidence" value="ECO:0007669"/>
    <property type="project" value="UniProtKB-KW"/>
</dbReference>
<dbReference type="PANTHER" id="PTHR36510:SF1">
    <property type="entry name" value="GLUTAMATE--CYSTEINE LIGASE 2-RELATED"/>
    <property type="match status" value="1"/>
</dbReference>
<keyword evidence="3 5" id="KW-0067">ATP-binding</keyword>
<keyword evidence="1 5" id="KW-0436">Ligase</keyword>
<dbReference type="NCBIfam" id="TIGR02050">
    <property type="entry name" value="gshA_cyan_rel"/>
    <property type="match status" value="1"/>
</dbReference>
<dbReference type="InterPro" id="IPR006336">
    <property type="entry name" value="GCS2"/>
</dbReference>
<evidence type="ECO:0000256" key="2">
    <source>
        <dbReference type="ARBA" id="ARBA00022741"/>
    </source>
</evidence>
<dbReference type="GO" id="GO:0042398">
    <property type="term" value="P:modified amino acid biosynthetic process"/>
    <property type="evidence" value="ECO:0007669"/>
    <property type="project" value="InterPro"/>
</dbReference>
<dbReference type="SUPFAM" id="SSF55931">
    <property type="entry name" value="Glutamine synthetase/guanido kinase"/>
    <property type="match status" value="1"/>
</dbReference>
<comment type="function">
    <text evidence="5">ATP-dependent carboxylate-amine ligase which exhibits weak glutamate--cysteine ligase activity.</text>
</comment>
<dbReference type="Proteomes" id="UP001147653">
    <property type="component" value="Unassembled WGS sequence"/>
</dbReference>
<evidence type="ECO:0000256" key="1">
    <source>
        <dbReference type="ARBA" id="ARBA00022598"/>
    </source>
</evidence>
<evidence type="ECO:0000256" key="5">
    <source>
        <dbReference type="HAMAP-Rule" id="MF_01609"/>
    </source>
</evidence>
<dbReference type="Pfam" id="PF04107">
    <property type="entry name" value="GCS2"/>
    <property type="match status" value="1"/>
</dbReference>
<proteinExistence type="inferred from homology"/>
<name>A0A9X3SF66_9ACTN</name>
<accession>A0A9X3SF66</accession>
<sequence length="370" mass="40492">MEHRFGLRPGFPLGIEEELLLVDGATFRPANIASELVQSLTPPRGVIMNDLYEALIETSTPVVDSAPEGARVLGALRDQIHDGGATFIGGGLHPHVAFGEVVHVEADRYLQIRDEMRGLVSRTPTAALHVHVGMPDPETAIHVCNRMRVHLPLLQALAASSPFWFGHDSGLASARSTIFRSFPRSIVPQDFRDWEHYQDVIRWSVETADVPDYTYLWWDIRPSPKLGTVEIRAMDAQSRLESVAGLAALVHALAVACANGEEELAPPTEGIMESSFRAARDGIEATIWWRGALRPVREVGADALELARRYAPDLDGEDALEEVERILREGGGADRMRAAHASGGMDEVLARLAAESYPSTQTTSPSRSQS</sequence>
<dbReference type="AlphaFoldDB" id="A0A9X3SF66"/>
<dbReference type="Gene3D" id="3.30.590.20">
    <property type="match status" value="1"/>
</dbReference>
<comment type="caution">
    <text evidence="6">The sequence shown here is derived from an EMBL/GenBank/DDBJ whole genome shotgun (WGS) entry which is preliminary data.</text>
</comment>
<dbReference type="EMBL" id="JAPDDP010000018">
    <property type="protein sequence ID" value="MDA0181052.1"/>
    <property type="molecule type" value="Genomic_DNA"/>
</dbReference>
<gene>
    <name evidence="6" type="ORF">OJ997_12160</name>
</gene>
<dbReference type="InterPro" id="IPR011793">
    <property type="entry name" value="YbdK"/>
</dbReference>
<protein>
    <recommendedName>
        <fullName evidence="5">Putative glutamate--cysteine ligase 2</fullName>
        <ecNumber evidence="5">6.3.2.2</ecNumber>
    </recommendedName>
    <alternativeName>
        <fullName evidence="5">Gamma-glutamylcysteine synthetase 2</fullName>
        <shortName evidence="5">GCS 2</shortName>
        <shortName evidence="5">Gamma-GCS 2</shortName>
    </alternativeName>
</protein>
<organism evidence="6 7">
    <name type="scientific">Solirubrobacter phytolaccae</name>
    <dbReference type="NCBI Taxonomy" id="1404360"/>
    <lineage>
        <taxon>Bacteria</taxon>
        <taxon>Bacillati</taxon>
        <taxon>Actinomycetota</taxon>
        <taxon>Thermoleophilia</taxon>
        <taxon>Solirubrobacterales</taxon>
        <taxon>Solirubrobacteraceae</taxon>
        <taxon>Solirubrobacter</taxon>
    </lineage>
</organism>
<dbReference type="InterPro" id="IPR050141">
    <property type="entry name" value="GCL_type2/YbdK_subfam"/>
</dbReference>
<keyword evidence="2 5" id="KW-0547">Nucleotide-binding</keyword>
<dbReference type="InterPro" id="IPR014746">
    <property type="entry name" value="Gln_synth/guanido_kin_cat_dom"/>
</dbReference>
<comment type="catalytic activity">
    <reaction evidence="4 5">
        <text>L-cysteine + L-glutamate + ATP = gamma-L-glutamyl-L-cysteine + ADP + phosphate + H(+)</text>
        <dbReference type="Rhea" id="RHEA:13285"/>
        <dbReference type="ChEBI" id="CHEBI:15378"/>
        <dbReference type="ChEBI" id="CHEBI:29985"/>
        <dbReference type="ChEBI" id="CHEBI:30616"/>
        <dbReference type="ChEBI" id="CHEBI:35235"/>
        <dbReference type="ChEBI" id="CHEBI:43474"/>
        <dbReference type="ChEBI" id="CHEBI:58173"/>
        <dbReference type="ChEBI" id="CHEBI:456216"/>
        <dbReference type="EC" id="6.3.2.2"/>
    </reaction>
</comment>
<evidence type="ECO:0000313" key="6">
    <source>
        <dbReference type="EMBL" id="MDA0181052.1"/>
    </source>
</evidence>
<dbReference type="GO" id="GO:0004357">
    <property type="term" value="F:glutamate-cysteine ligase activity"/>
    <property type="evidence" value="ECO:0007669"/>
    <property type="project" value="UniProtKB-EC"/>
</dbReference>
<dbReference type="EC" id="6.3.2.2" evidence="5"/>
<evidence type="ECO:0000256" key="4">
    <source>
        <dbReference type="ARBA" id="ARBA00048819"/>
    </source>
</evidence>
<keyword evidence="7" id="KW-1185">Reference proteome</keyword>
<dbReference type="HAMAP" id="MF_01609">
    <property type="entry name" value="Glu_cys_ligase_2"/>
    <property type="match status" value="1"/>
</dbReference>
<dbReference type="PANTHER" id="PTHR36510">
    <property type="entry name" value="GLUTAMATE--CYSTEINE LIGASE 2-RELATED"/>
    <property type="match status" value="1"/>
</dbReference>
<dbReference type="RefSeq" id="WP_270025363.1">
    <property type="nucleotide sequence ID" value="NZ_JAPDDP010000018.1"/>
</dbReference>